<dbReference type="AlphaFoldDB" id="Q3UVP1"/>
<reference evidence="2" key="7">
    <citation type="journal article" date="2005" name="Science">
        <title>The Transcriptional Landscape of the Mammalian Genome.</title>
        <authorList>
            <consortium name="The FANTOM Consortium"/>
            <consortium name="Riken Genome Exploration Research Group and Genome Science Group (Genome Network Project Core Group)"/>
        </authorList>
    </citation>
    <scope>NUCLEOTIDE SEQUENCE</scope>
    <source>
        <strain evidence="2">C57BL/6J</strain>
        <tissue evidence="2">Embryonic body between diaphragm region and neck</tissue>
    </source>
</reference>
<reference evidence="2" key="6">
    <citation type="submission" date="2004-03" db="EMBL/GenBank/DDBJ databases">
        <authorList>
            <person name="Arakawa T."/>
            <person name="Carninci P."/>
            <person name="Fukuda S."/>
            <person name="Hashizume W."/>
            <person name="Hayashida K."/>
            <person name="Hori F."/>
            <person name="Iida J."/>
            <person name="Imamura K."/>
            <person name="Imotani K."/>
            <person name="Itoh M."/>
            <person name="Kanagawa S."/>
            <person name="Kawai J."/>
            <person name="Kojima M."/>
            <person name="Konno H."/>
            <person name="Murata M."/>
            <person name="Nakamura M."/>
            <person name="Ninomiya N."/>
            <person name="Nishiyori H."/>
            <person name="Nomura K."/>
            <person name="Ohno M."/>
            <person name="Sakazume N."/>
            <person name="Sano H."/>
            <person name="Sasaki D."/>
            <person name="Shibata K."/>
            <person name="Shiraki T."/>
            <person name="Tagami M."/>
            <person name="Tagami Y."/>
            <person name="Waki K."/>
            <person name="Watahiki A."/>
            <person name="Muramatsu M."/>
            <person name="Hayashizaki Y."/>
        </authorList>
    </citation>
    <scope>NUCLEOTIDE SEQUENCE</scope>
    <source>
        <strain evidence="2">C57BL/6J</strain>
        <tissue evidence="2">Embryonic body between diaphragm region and neck</tissue>
    </source>
</reference>
<reference evidence="2" key="1">
    <citation type="journal article" date="1999" name="Methods Enzymol.">
        <title>High-efficiency full-length cDNA cloning.</title>
        <authorList>
            <person name="Carninci P."/>
            <person name="Hayashizaki Y."/>
        </authorList>
    </citation>
    <scope>NUCLEOTIDE SEQUENCE</scope>
    <source>
        <strain evidence="2">C57BL/6J</strain>
        <tissue evidence="2">Embryonic body between diaphragm region and neck</tissue>
    </source>
</reference>
<accession>Q3UVP1</accession>
<protein>
    <submittedName>
        <fullName evidence="2">Uncharacterized protein</fullName>
    </submittedName>
</protein>
<keyword evidence="1" id="KW-1133">Transmembrane helix</keyword>
<keyword evidence="1" id="KW-0812">Transmembrane</keyword>
<reference evidence="2" key="4">
    <citation type="journal article" date="2001" name="Nature">
        <title>Functional annotation of a full-length mouse cDNA collection.</title>
        <authorList>
            <consortium name="The RIKEN Genome Exploration Research Group Phase II Team and the FANTOM Consortium"/>
        </authorList>
    </citation>
    <scope>NUCLEOTIDE SEQUENCE</scope>
    <source>
        <strain evidence="2">C57BL/6J</strain>
        <tissue evidence="2">Embryonic body between diaphragm region and neck</tissue>
    </source>
</reference>
<proteinExistence type="evidence at transcript level"/>
<keyword evidence="1" id="KW-0472">Membrane</keyword>
<sequence>MRCWFLAKGVGLLDKKDRMYGNTDLTLYLYSHACFFFLSCVIYDLIKHQNFV</sequence>
<name>Q3UVP1_MOUSE</name>
<reference evidence="2" key="8">
    <citation type="journal article" date="2005" name="Science">
        <title>Antisense Transcription in the Mammalian Transcriptome.</title>
        <authorList>
            <consortium name="RIKEN Genome Exploration Research Group and Genome Science Group (Genome Network Project Core Group) and the FANTOM Consortium"/>
        </authorList>
    </citation>
    <scope>NUCLEOTIDE SEQUENCE</scope>
    <source>
        <strain evidence="2">C57BL/6J</strain>
        <tissue evidence="2">Embryonic body between diaphragm region and neck</tissue>
    </source>
</reference>
<reference evidence="2" key="3">
    <citation type="journal article" date="2000" name="Genome Res.">
        <title>RIKEN integrated sequence analysis (RISA) system--384-format sequencing pipeline with 384 multicapillary sequencer.</title>
        <authorList>
            <person name="Shibata K."/>
            <person name="Itoh M."/>
            <person name="Aizawa K."/>
            <person name="Nagaoka S."/>
            <person name="Sasaki N."/>
            <person name="Carninci P."/>
            <person name="Konno H."/>
            <person name="Akiyama J."/>
            <person name="Nishi K."/>
            <person name="Kitsunai T."/>
            <person name="Tashiro H."/>
            <person name="Itoh M."/>
            <person name="Sumi N."/>
            <person name="Ishii Y."/>
            <person name="Nakamura S."/>
            <person name="Hazama M."/>
            <person name="Nishine T."/>
            <person name="Harada A."/>
            <person name="Yamamoto R."/>
            <person name="Matsumoto H."/>
            <person name="Sakaguchi S."/>
            <person name="Ikegami T."/>
            <person name="Kashiwagi K."/>
            <person name="Fujiwake S."/>
            <person name="Inoue K."/>
            <person name="Togawa Y."/>
            <person name="Izawa M."/>
            <person name="Ohara E."/>
            <person name="Watahiki M."/>
            <person name="Yoneda Y."/>
            <person name="Ishikawa T."/>
            <person name="Ozawa K."/>
            <person name="Tanaka T."/>
            <person name="Matsuura S."/>
            <person name="Kawai J."/>
            <person name="Okazaki Y."/>
            <person name="Muramatsu M."/>
            <person name="Inoue Y."/>
            <person name="Kira A."/>
            <person name="Hayashizaki Y."/>
        </authorList>
    </citation>
    <scope>NUCLEOTIDE SEQUENCE</scope>
    <source>
        <strain evidence="2">C57BL/6J</strain>
        <tissue evidence="2">Embryonic body between diaphragm region and neck</tissue>
    </source>
</reference>
<feature type="non-terminal residue" evidence="2">
    <location>
        <position position="52"/>
    </location>
</feature>
<organism evidence="2">
    <name type="scientific">Mus musculus</name>
    <name type="common">Mouse</name>
    <dbReference type="NCBI Taxonomy" id="10090"/>
    <lineage>
        <taxon>Eukaryota</taxon>
        <taxon>Metazoa</taxon>
        <taxon>Chordata</taxon>
        <taxon>Craniata</taxon>
        <taxon>Vertebrata</taxon>
        <taxon>Euteleostomi</taxon>
        <taxon>Mammalia</taxon>
        <taxon>Eutheria</taxon>
        <taxon>Euarchontoglires</taxon>
        <taxon>Glires</taxon>
        <taxon>Rodentia</taxon>
        <taxon>Myomorpha</taxon>
        <taxon>Muroidea</taxon>
        <taxon>Muridae</taxon>
        <taxon>Murinae</taxon>
        <taxon>Mus</taxon>
        <taxon>Mus</taxon>
    </lineage>
</organism>
<evidence type="ECO:0000313" key="2">
    <source>
        <dbReference type="EMBL" id="BAE23228.1"/>
    </source>
</evidence>
<reference evidence="2" key="5">
    <citation type="journal article" date="2002" name="Nature">
        <title>Analysis of the mouse transcriptome based on functional annotation of 60,770 full-length cDNAs.</title>
        <authorList>
            <consortium name="The FANTOM Consortium and the RIKEN Genome Exploration Research Group Phase I and II Team"/>
        </authorList>
    </citation>
    <scope>NUCLEOTIDE SEQUENCE</scope>
    <source>
        <strain evidence="2">C57BL/6J</strain>
        <tissue evidence="2">Embryonic body between diaphragm region and neck</tissue>
    </source>
</reference>
<dbReference type="EMBL" id="AK137072">
    <property type="protein sequence ID" value="BAE23228.1"/>
    <property type="molecule type" value="mRNA"/>
</dbReference>
<reference evidence="2" key="2">
    <citation type="journal article" date="2000" name="Genome Res.">
        <title>Normalization and subtraction of cap-trapper-selected cDNAs to prepare full-length cDNA libraries for rapid discovery of new genes.</title>
        <authorList>
            <person name="Carninci P."/>
            <person name="Shibata Y."/>
            <person name="Hayatsu N."/>
            <person name="Sugahara Y."/>
            <person name="Shibata K."/>
            <person name="Itoh M."/>
            <person name="Konno H."/>
            <person name="Okazaki Y."/>
            <person name="Muramatsu M."/>
            <person name="Hayashizaki Y."/>
        </authorList>
    </citation>
    <scope>NUCLEOTIDE SEQUENCE</scope>
    <source>
        <strain evidence="2">C57BL/6J</strain>
        <tissue evidence="2">Embryonic body between diaphragm region and neck</tissue>
    </source>
</reference>
<evidence type="ECO:0000256" key="1">
    <source>
        <dbReference type="SAM" id="Phobius"/>
    </source>
</evidence>
<feature type="transmembrane region" description="Helical" evidence="1">
    <location>
        <begin position="27"/>
        <end position="46"/>
    </location>
</feature>